<dbReference type="SUPFAM" id="SSF55874">
    <property type="entry name" value="ATPase domain of HSP90 chaperone/DNA topoisomerase II/histidine kinase"/>
    <property type="match status" value="1"/>
</dbReference>
<feature type="domain" description="Histidine kinase" evidence="9">
    <location>
        <begin position="216"/>
        <end position="430"/>
    </location>
</feature>
<proteinExistence type="predicted"/>
<evidence type="ECO:0000256" key="6">
    <source>
        <dbReference type="ARBA" id="ARBA00022777"/>
    </source>
</evidence>
<dbReference type="CDD" id="cd00075">
    <property type="entry name" value="HATPase"/>
    <property type="match status" value="1"/>
</dbReference>
<evidence type="ECO:0000256" key="7">
    <source>
        <dbReference type="ARBA" id="ARBA00023012"/>
    </source>
</evidence>
<reference evidence="10 11" key="1">
    <citation type="submission" date="2016-12" db="EMBL/GenBank/DDBJ databases">
        <authorList>
            <person name="Song W.-J."/>
            <person name="Kurnit D.M."/>
        </authorList>
    </citation>
    <scope>NUCLEOTIDE SEQUENCE [LARGE SCALE GENOMIC DNA]</scope>
    <source>
        <strain evidence="10 11">DSM 12503</strain>
    </source>
</reference>
<evidence type="ECO:0000256" key="5">
    <source>
        <dbReference type="ARBA" id="ARBA00022679"/>
    </source>
</evidence>
<keyword evidence="8" id="KW-0472">Membrane</keyword>
<dbReference type="CDD" id="cd00082">
    <property type="entry name" value="HisKA"/>
    <property type="match status" value="1"/>
</dbReference>
<dbReference type="GO" id="GO:0016020">
    <property type="term" value="C:membrane"/>
    <property type="evidence" value="ECO:0007669"/>
    <property type="project" value="UniProtKB-SubCell"/>
</dbReference>
<evidence type="ECO:0000256" key="2">
    <source>
        <dbReference type="ARBA" id="ARBA00004370"/>
    </source>
</evidence>
<dbReference type="InterPro" id="IPR005467">
    <property type="entry name" value="His_kinase_dom"/>
</dbReference>
<dbReference type="Gene3D" id="1.10.287.130">
    <property type="match status" value="1"/>
</dbReference>
<evidence type="ECO:0000313" key="10">
    <source>
        <dbReference type="EMBL" id="SHO54218.1"/>
    </source>
</evidence>
<gene>
    <name evidence="10" type="ORF">SAMN02745217_04675</name>
</gene>
<dbReference type="InterPro" id="IPR050736">
    <property type="entry name" value="Sensor_HK_Regulatory"/>
</dbReference>
<sequence>MIDKLRKKLILLYTLTTGIILTVVLILVLIVISQQTVRNKKDTFQNEFMIVTQNFSISNEVSNLWLAEMETKNHLIIHIEDGGQPLWYKGAWKPVTDREILISRLKEAARLDDINMDIRPVSVKEVRSRIYELKGNGKDKYFGQVYVAAVQEGYRSVAVLQYIAGNRSETVRQGILIVLLYLSGMTGLYLVSRWVVGKSVKPVEESRRRQTEFIAAASHELKSPLAVIRANISAIMIEPERADDFTKGIDKECMRLSALIEDLLLLASADAKNWKVKKELIDMDVLLIETYDSFQPFCREKNKRLKLELPEDMLPKIWGDLLRMKQILAVLLDNAVSYTKDNDTIVLRSYRKKNQLCIEVEDHGPGIEAAKKKDIFERFYKGDKSRGDKSHFGLGLSIARELVQLHEGRISVKDTEGGGVTFSVYLPVCQD</sequence>
<protein>
    <recommendedName>
        <fullName evidence="3">histidine kinase</fullName>
        <ecNumber evidence="3">2.7.13.3</ecNumber>
    </recommendedName>
</protein>
<keyword evidence="6 10" id="KW-0418">Kinase</keyword>
<dbReference type="PROSITE" id="PS50109">
    <property type="entry name" value="HIS_KIN"/>
    <property type="match status" value="1"/>
</dbReference>
<keyword evidence="4" id="KW-0597">Phosphoprotein</keyword>
<keyword evidence="7" id="KW-0902">Two-component regulatory system</keyword>
<dbReference type="InterPro" id="IPR036890">
    <property type="entry name" value="HATPase_C_sf"/>
</dbReference>
<comment type="catalytic activity">
    <reaction evidence="1">
        <text>ATP + protein L-histidine = ADP + protein N-phospho-L-histidine.</text>
        <dbReference type="EC" id="2.7.13.3"/>
    </reaction>
</comment>
<dbReference type="GO" id="GO:0000155">
    <property type="term" value="F:phosphorelay sensor kinase activity"/>
    <property type="evidence" value="ECO:0007669"/>
    <property type="project" value="InterPro"/>
</dbReference>
<dbReference type="AlphaFoldDB" id="A0A1M7YNT2"/>
<feature type="transmembrane region" description="Helical" evidence="8">
    <location>
        <begin position="175"/>
        <end position="196"/>
    </location>
</feature>
<comment type="subcellular location">
    <subcellularLocation>
        <location evidence="2">Membrane</location>
    </subcellularLocation>
</comment>
<evidence type="ECO:0000256" key="3">
    <source>
        <dbReference type="ARBA" id="ARBA00012438"/>
    </source>
</evidence>
<dbReference type="InterPro" id="IPR004358">
    <property type="entry name" value="Sig_transdc_His_kin-like_C"/>
</dbReference>
<evidence type="ECO:0000256" key="1">
    <source>
        <dbReference type="ARBA" id="ARBA00000085"/>
    </source>
</evidence>
<evidence type="ECO:0000259" key="9">
    <source>
        <dbReference type="PROSITE" id="PS50109"/>
    </source>
</evidence>
<dbReference type="SMART" id="SM00388">
    <property type="entry name" value="HisKA"/>
    <property type="match status" value="1"/>
</dbReference>
<dbReference type="EC" id="2.7.13.3" evidence="3"/>
<dbReference type="SMART" id="SM00387">
    <property type="entry name" value="HATPase_c"/>
    <property type="match status" value="1"/>
</dbReference>
<evidence type="ECO:0000313" key="11">
    <source>
        <dbReference type="Proteomes" id="UP000184612"/>
    </source>
</evidence>
<accession>A0A1M7YNT2</accession>
<dbReference type="Gene3D" id="3.30.565.10">
    <property type="entry name" value="Histidine kinase-like ATPase, C-terminal domain"/>
    <property type="match status" value="1"/>
</dbReference>
<dbReference type="FunFam" id="3.30.565.10:FF:000006">
    <property type="entry name" value="Sensor histidine kinase WalK"/>
    <property type="match status" value="1"/>
</dbReference>
<dbReference type="InterPro" id="IPR036097">
    <property type="entry name" value="HisK_dim/P_sf"/>
</dbReference>
<dbReference type="SUPFAM" id="SSF47384">
    <property type="entry name" value="Homodimeric domain of signal transducing histidine kinase"/>
    <property type="match status" value="1"/>
</dbReference>
<name>A0A1M7YNT2_9FIRM</name>
<dbReference type="PRINTS" id="PR00344">
    <property type="entry name" value="BCTRLSENSOR"/>
</dbReference>
<evidence type="ECO:0000256" key="8">
    <source>
        <dbReference type="SAM" id="Phobius"/>
    </source>
</evidence>
<dbReference type="Pfam" id="PF00512">
    <property type="entry name" value="HisKA"/>
    <property type="match status" value="1"/>
</dbReference>
<keyword evidence="8" id="KW-1133">Transmembrane helix</keyword>
<evidence type="ECO:0000256" key="4">
    <source>
        <dbReference type="ARBA" id="ARBA00022553"/>
    </source>
</evidence>
<dbReference type="InterPro" id="IPR003594">
    <property type="entry name" value="HATPase_dom"/>
</dbReference>
<dbReference type="PANTHER" id="PTHR43711:SF1">
    <property type="entry name" value="HISTIDINE KINASE 1"/>
    <property type="match status" value="1"/>
</dbReference>
<keyword evidence="5" id="KW-0808">Transferase</keyword>
<keyword evidence="11" id="KW-1185">Reference proteome</keyword>
<dbReference type="Pfam" id="PF02518">
    <property type="entry name" value="HATPase_c"/>
    <property type="match status" value="1"/>
</dbReference>
<dbReference type="InterPro" id="IPR003661">
    <property type="entry name" value="HisK_dim/P_dom"/>
</dbReference>
<dbReference type="STRING" id="1121345.SAMN02745217_04675"/>
<dbReference type="PANTHER" id="PTHR43711">
    <property type="entry name" value="TWO-COMPONENT HISTIDINE KINASE"/>
    <property type="match status" value="1"/>
</dbReference>
<dbReference type="EMBL" id="FRFD01000019">
    <property type="protein sequence ID" value="SHO54218.1"/>
    <property type="molecule type" value="Genomic_DNA"/>
</dbReference>
<keyword evidence="8" id="KW-0812">Transmembrane</keyword>
<feature type="transmembrane region" description="Helical" evidence="8">
    <location>
        <begin position="12"/>
        <end position="32"/>
    </location>
</feature>
<dbReference type="Proteomes" id="UP000184612">
    <property type="component" value="Unassembled WGS sequence"/>
</dbReference>
<dbReference type="RefSeq" id="WP_073591272.1">
    <property type="nucleotide sequence ID" value="NZ_FRFD01000019.1"/>
</dbReference>
<organism evidence="10 11">
    <name type="scientific">Anaerocolumna xylanovorans DSM 12503</name>
    <dbReference type="NCBI Taxonomy" id="1121345"/>
    <lineage>
        <taxon>Bacteria</taxon>
        <taxon>Bacillati</taxon>
        <taxon>Bacillota</taxon>
        <taxon>Clostridia</taxon>
        <taxon>Lachnospirales</taxon>
        <taxon>Lachnospiraceae</taxon>
        <taxon>Anaerocolumna</taxon>
    </lineage>
</organism>